<keyword evidence="2" id="KW-1185">Reference proteome</keyword>
<gene>
    <name evidence="1" type="ORF">FLAPXU55_01157</name>
</gene>
<comment type="caution">
    <text evidence="1">The sequence shown here is derived from an EMBL/GenBank/DDBJ whole genome shotgun (WGS) entry which is preliminary data.</text>
</comment>
<sequence>MKELLIESKGIRTKEYFIPPFELREGELVILYLYGGAHFQGIKTELVNVFTGRIKNENVIVTKSLTYVDYFRESKFRSLFFPLRVGKYLKKSGNLESKFIQKIYEIPWINKKTKINELHWNSKRLLSLYTTFSKTKHIVFELAGLGPDDAKENYDIVRNEIRKGGSAILIDWASDMKDDCDKFITLEWLIDFEENKTVFKI</sequence>
<evidence type="ECO:0000313" key="2">
    <source>
        <dbReference type="Proteomes" id="UP000533639"/>
    </source>
</evidence>
<dbReference type="AlphaFoldDB" id="A0A9N8P0X8"/>
<protein>
    <submittedName>
        <fullName evidence="1">Uncharacterized protein</fullName>
    </submittedName>
</protein>
<reference evidence="1 2" key="1">
    <citation type="submission" date="2020-06" db="EMBL/GenBank/DDBJ databases">
        <authorList>
            <person name="Criscuolo A."/>
        </authorList>
    </citation>
    <scope>NUCLEOTIDE SEQUENCE [LARGE SCALE GENOMIC DNA]</scope>
    <source>
        <strain evidence="1">PXU-55</strain>
    </source>
</reference>
<dbReference type="EMBL" id="CAIJDE010000032">
    <property type="protein sequence ID" value="CAC9973473.1"/>
    <property type="molecule type" value="Genomic_DNA"/>
</dbReference>
<organism evidence="1 2">
    <name type="scientific">Flavobacterium panici</name>
    <dbReference type="NCBI Taxonomy" id="2654843"/>
    <lineage>
        <taxon>Bacteria</taxon>
        <taxon>Pseudomonadati</taxon>
        <taxon>Bacteroidota</taxon>
        <taxon>Flavobacteriia</taxon>
        <taxon>Flavobacteriales</taxon>
        <taxon>Flavobacteriaceae</taxon>
        <taxon>Flavobacterium</taxon>
    </lineage>
</organism>
<name>A0A9N8P0X8_9FLAO</name>
<accession>A0A9N8P0X8</accession>
<evidence type="ECO:0000313" key="1">
    <source>
        <dbReference type="EMBL" id="CAC9973473.1"/>
    </source>
</evidence>
<dbReference type="RefSeq" id="WP_053473336.1">
    <property type="nucleotide sequence ID" value="NZ_CAIJDE010000032.1"/>
</dbReference>
<proteinExistence type="predicted"/>
<dbReference type="Proteomes" id="UP000533639">
    <property type="component" value="Unassembled WGS sequence"/>
</dbReference>